<accession>A0A1M5CQM9</accession>
<dbReference type="RefSeq" id="WP_072839760.1">
    <property type="nucleotide sequence ID" value="NZ_FQVF01000009.1"/>
</dbReference>
<reference evidence="3" key="1">
    <citation type="submission" date="2016-11" db="EMBL/GenBank/DDBJ databases">
        <authorList>
            <person name="Varghese N."/>
            <person name="Submissions S."/>
        </authorList>
    </citation>
    <scope>NUCLEOTIDE SEQUENCE [LARGE SCALE GENOMIC DNA]</scope>
    <source>
        <strain evidence="3">DSM 16579</strain>
    </source>
</reference>
<keyword evidence="3" id="KW-1185">Reference proteome</keyword>
<dbReference type="OrthoDB" id="7063432at2"/>
<evidence type="ECO:0000259" key="1">
    <source>
        <dbReference type="Pfam" id="PF24719"/>
    </source>
</evidence>
<gene>
    <name evidence="2" type="ORF">SAMN02745753_02217</name>
</gene>
<feature type="domain" description="Imm33-like" evidence="1">
    <location>
        <begin position="3"/>
        <end position="104"/>
    </location>
</feature>
<evidence type="ECO:0000313" key="3">
    <source>
        <dbReference type="Proteomes" id="UP000184517"/>
    </source>
</evidence>
<name>A0A1M5CQM9_9GAMM</name>
<organism evidence="2 3">
    <name type="scientific">Marinomonas polaris DSM 16579</name>
    <dbReference type="NCBI Taxonomy" id="1122206"/>
    <lineage>
        <taxon>Bacteria</taxon>
        <taxon>Pseudomonadati</taxon>
        <taxon>Pseudomonadota</taxon>
        <taxon>Gammaproteobacteria</taxon>
        <taxon>Oceanospirillales</taxon>
        <taxon>Oceanospirillaceae</taxon>
        <taxon>Marinomonas</taxon>
    </lineage>
</organism>
<protein>
    <recommendedName>
        <fullName evidence="1">Imm33-like domain-containing protein</fullName>
    </recommendedName>
</protein>
<dbReference type="InterPro" id="IPR056509">
    <property type="entry name" value="Imm33-like"/>
</dbReference>
<evidence type="ECO:0000313" key="2">
    <source>
        <dbReference type="EMBL" id="SHF57069.1"/>
    </source>
</evidence>
<proteinExistence type="predicted"/>
<dbReference type="AlphaFoldDB" id="A0A1M5CQM9"/>
<dbReference type="EMBL" id="FQVF01000009">
    <property type="protein sequence ID" value="SHF57069.1"/>
    <property type="molecule type" value="Genomic_DNA"/>
</dbReference>
<dbReference type="Pfam" id="PF24719">
    <property type="entry name" value="Imm33-like"/>
    <property type="match status" value="1"/>
</dbReference>
<dbReference type="Proteomes" id="UP000184517">
    <property type="component" value="Unassembled WGS sequence"/>
</dbReference>
<sequence length="110" mass="12832">MLNQKEVCEKFEAEFIPCLEPEKLGLAIKTIGQLPVNGLRHKAENGTCGWYIWCGEEMSQYADFFKPLHVNHINEYLPEVEQYLVLPPEYRFLITDGCEDVWHDLSIINM</sequence>